<name>A0A7Z2VQT7_9BACL</name>
<dbReference type="AlphaFoldDB" id="A0A7Z2VQT7"/>
<reference evidence="3 4" key="1">
    <citation type="submission" date="2020-04" db="EMBL/GenBank/DDBJ databases">
        <title>Genome sequencing of novel species.</title>
        <authorList>
            <person name="Heo J."/>
            <person name="Kim S.-J."/>
            <person name="Kim J.-S."/>
            <person name="Hong S.-B."/>
            <person name="Kwon S.-W."/>
        </authorList>
    </citation>
    <scope>NUCLEOTIDE SEQUENCE [LARGE SCALE GENOMIC DNA]</scope>
    <source>
        <strain evidence="3 4">MFER-1</strain>
    </source>
</reference>
<dbReference type="KEGG" id="cheb:HH215_32560"/>
<keyword evidence="2" id="KW-0472">Membrane</keyword>
<dbReference type="RefSeq" id="WP_169283689.1">
    <property type="nucleotide sequence ID" value="NZ_CP051680.1"/>
</dbReference>
<feature type="compositionally biased region" description="Polar residues" evidence="1">
    <location>
        <begin position="166"/>
        <end position="175"/>
    </location>
</feature>
<accession>A0A7Z2VQT7</accession>
<feature type="compositionally biased region" description="Acidic residues" evidence="1">
    <location>
        <begin position="177"/>
        <end position="187"/>
    </location>
</feature>
<feature type="region of interest" description="Disordered" evidence="1">
    <location>
        <begin position="109"/>
        <end position="222"/>
    </location>
</feature>
<evidence type="ECO:0000313" key="3">
    <source>
        <dbReference type="EMBL" id="QJD87445.1"/>
    </source>
</evidence>
<feature type="transmembrane region" description="Helical" evidence="2">
    <location>
        <begin position="20"/>
        <end position="39"/>
    </location>
</feature>
<dbReference type="Proteomes" id="UP000502248">
    <property type="component" value="Chromosome"/>
</dbReference>
<evidence type="ECO:0000313" key="4">
    <source>
        <dbReference type="Proteomes" id="UP000502248"/>
    </source>
</evidence>
<organism evidence="3 4">
    <name type="scientific">Cohnella herbarum</name>
    <dbReference type="NCBI Taxonomy" id="2728023"/>
    <lineage>
        <taxon>Bacteria</taxon>
        <taxon>Bacillati</taxon>
        <taxon>Bacillota</taxon>
        <taxon>Bacilli</taxon>
        <taxon>Bacillales</taxon>
        <taxon>Paenibacillaceae</taxon>
        <taxon>Cohnella</taxon>
    </lineage>
</organism>
<keyword evidence="4" id="KW-1185">Reference proteome</keyword>
<proteinExistence type="predicted"/>
<dbReference type="EMBL" id="CP051680">
    <property type="protein sequence ID" value="QJD87445.1"/>
    <property type="molecule type" value="Genomic_DNA"/>
</dbReference>
<sequence length="325" mass="35389">MGQRKRRKRRREFRKPDAVIVILGSLTIVLLLVWGGLYWKETSERTQIVHAGGKKQFEQAMHDDIGLQTADSETFYSEGYDQPAIGGETLEPAARADDESAINDEAQKLPQASGAAQETVAQPGKRHPVKSNSHGAAETDKPSAIESGSPSGTGTDLPSAAESEMPSKTGTQLSNEMETESSTEMETEWPSAAETGKPNAAETGSPIANPIDPPISQKQKYEQEITQVQAMCTKEMKEALGGAESSFQQLDKKDPFAFQAWNENLTKELAAAETKCDGKFQEITVNAEKDSISPTAIEEWRQTFNALKVTLQGESKAKLQQWTGG</sequence>
<gene>
    <name evidence="3" type="ORF">HH215_32560</name>
</gene>
<keyword evidence="2" id="KW-1133">Transmembrane helix</keyword>
<evidence type="ECO:0000256" key="1">
    <source>
        <dbReference type="SAM" id="MobiDB-lite"/>
    </source>
</evidence>
<keyword evidence="2" id="KW-0812">Transmembrane</keyword>
<protein>
    <submittedName>
        <fullName evidence="3">Uncharacterized protein</fullName>
    </submittedName>
</protein>
<evidence type="ECO:0000256" key="2">
    <source>
        <dbReference type="SAM" id="Phobius"/>
    </source>
</evidence>
<feature type="compositionally biased region" description="Polar residues" evidence="1">
    <location>
        <begin position="146"/>
        <end position="156"/>
    </location>
</feature>